<reference evidence="1 2" key="1">
    <citation type="submission" date="2017-03" db="EMBL/GenBank/DDBJ databases">
        <title>Whole genome sequences of fourteen strains of Bradyrhizobium canariense and one strain of Bradyrhizobium japonicum isolated from Lupinus (Papilionoideae: Genisteae) species in Algeria.</title>
        <authorList>
            <person name="Crovadore J."/>
            <person name="Chekireb D."/>
            <person name="Brachmann A."/>
            <person name="Chablais R."/>
            <person name="Cochard B."/>
            <person name="Lefort F."/>
        </authorList>
    </citation>
    <scope>NUCLEOTIDE SEQUENCE [LARGE SCALE GENOMIC DNA]</scope>
    <source>
        <strain evidence="1 2">UBMA195</strain>
    </source>
</reference>
<evidence type="ECO:0000313" key="2">
    <source>
        <dbReference type="Proteomes" id="UP000193553"/>
    </source>
</evidence>
<protein>
    <submittedName>
        <fullName evidence="1">Uncharacterized protein</fullName>
    </submittedName>
</protein>
<gene>
    <name evidence="1" type="ORF">BSZ18_25940</name>
</gene>
<dbReference type="AlphaFoldDB" id="A0A1X3FMB6"/>
<sequence>MSPERWDMLLGDAENFLSRWGHTAHAMGWTALDLYGVHPLAPAARFDVMGFLFLIQGGAVPVITASSASIHRRTGAHLTYRRHDISDAVLITTVLA</sequence>
<accession>A0A1X3FMB6</accession>
<organism evidence="1 2">
    <name type="scientific">Bradyrhizobium canariense</name>
    <dbReference type="NCBI Taxonomy" id="255045"/>
    <lineage>
        <taxon>Bacteria</taxon>
        <taxon>Pseudomonadati</taxon>
        <taxon>Pseudomonadota</taxon>
        <taxon>Alphaproteobacteria</taxon>
        <taxon>Hyphomicrobiales</taxon>
        <taxon>Nitrobacteraceae</taxon>
        <taxon>Bradyrhizobium</taxon>
    </lineage>
</organism>
<name>A0A1X3FMB6_9BRAD</name>
<proteinExistence type="predicted"/>
<comment type="caution">
    <text evidence="1">The sequence shown here is derived from an EMBL/GenBank/DDBJ whole genome shotgun (WGS) entry which is preliminary data.</text>
</comment>
<dbReference type="EMBL" id="NAFI01000182">
    <property type="protein sequence ID" value="OSJ05605.1"/>
    <property type="molecule type" value="Genomic_DNA"/>
</dbReference>
<dbReference type="Proteomes" id="UP000193553">
    <property type="component" value="Unassembled WGS sequence"/>
</dbReference>
<evidence type="ECO:0000313" key="1">
    <source>
        <dbReference type="EMBL" id="OSJ05605.1"/>
    </source>
</evidence>